<keyword evidence="3" id="KW-1185">Reference proteome</keyword>
<dbReference type="AlphaFoldDB" id="A0A3S5CPF3"/>
<dbReference type="InterPro" id="IPR050348">
    <property type="entry name" value="Protein-Tyr_Phosphatase"/>
</dbReference>
<proteinExistence type="predicted"/>
<evidence type="ECO:0000313" key="2">
    <source>
        <dbReference type="EMBL" id="VEL25607.1"/>
    </source>
</evidence>
<dbReference type="OrthoDB" id="6274266at2759"/>
<dbReference type="Proteomes" id="UP000784294">
    <property type="component" value="Unassembled WGS sequence"/>
</dbReference>
<dbReference type="PRINTS" id="PR00700">
    <property type="entry name" value="PRTYPHPHTASE"/>
</dbReference>
<comment type="caution">
    <text evidence="2">The sequence shown here is derived from an EMBL/GenBank/DDBJ whole genome shotgun (WGS) entry which is preliminary data.</text>
</comment>
<dbReference type="EMBL" id="CAAALY010075098">
    <property type="protein sequence ID" value="VEL25607.1"/>
    <property type="molecule type" value="Genomic_DNA"/>
</dbReference>
<protein>
    <recommendedName>
        <fullName evidence="1">Tyrosine-protein phosphatase domain-containing protein</fullName>
    </recommendedName>
</protein>
<dbReference type="SUPFAM" id="SSF52799">
    <property type="entry name" value="(Phosphotyrosine protein) phosphatases II"/>
    <property type="match status" value="1"/>
</dbReference>
<accession>A0A3S5CPF3</accession>
<dbReference type="PROSITE" id="PS50055">
    <property type="entry name" value="TYR_PHOSPHATASE_PTP"/>
    <property type="match status" value="1"/>
</dbReference>
<gene>
    <name evidence="2" type="ORF">PXEA_LOCUS19047</name>
</gene>
<dbReference type="Gene3D" id="3.90.190.10">
    <property type="entry name" value="Protein tyrosine phosphatase superfamily"/>
    <property type="match status" value="1"/>
</dbReference>
<evidence type="ECO:0000313" key="3">
    <source>
        <dbReference type="Proteomes" id="UP000784294"/>
    </source>
</evidence>
<dbReference type="InterPro" id="IPR000242">
    <property type="entry name" value="PTP_cat"/>
</dbReference>
<feature type="domain" description="Tyrosine-protein phosphatase" evidence="1">
    <location>
        <begin position="1"/>
        <end position="68"/>
    </location>
</feature>
<dbReference type="PANTHER" id="PTHR19134:SF449">
    <property type="entry name" value="TYROSINE-PROTEIN PHOSPHATASE 1"/>
    <property type="match status" value="1"/>
</dbReference>
<name>A0A3S5CPF3_9PLAT</name>
<dbReference type="InterPro" id="IPR029021">
    <property type="entry name" value="Prot-tyrosine_phosphatase-like"/>
</dbReference>
<dbReference type="PANTHER" id="PTHR19134">
    <property type="entry name" value="RECEPTOR-TYPE TYROSINE-PROTEIN PHOSPHATASE"/>
    <property type="match status" value="1"/>
</dbReference>
<sequence length="68" mass="7681">MTHFKSYINANYIPEVQACLSLKDVSKAESFNTGWLYIATQGPTKQTSGDFWRMVVEQHSPIIVMLTG</sequence>
<organism evidence="2 3">
    <name type="scientific">Protopolystoma xenopodis</name>
    <dbReference type="NCBI Taxonomy" id="117903"/>
    <lineage>
        <taxon>Eukaryota</taxon>
        <taxon>Metazoa</taxon>
        <taxon>Spiralia</taxon>
        <taxon>Lophotrochozoa</taxon>
        <taxon>Platyhelminthes</taxon>
        <taxon>Monogenea</taxon>
        <taxon>Polyopisthocotylea</taxon>
        <taxon>Polystomatidea</taxon>
        <taxon>Polystomatidae</taxon>
        <taxon>Protopolystoma</taxon>
    </lineage>
</organism>
<reference evidence="2" key="1">
    <citation type="submission" date="2018-11" db="EMBL/GenBank/DDBJ databases">
        <authorList>
            <consortium name="Pathogen Informatics"/>
        </authorList>
    </citation>
    <scope>NUCLEOTIDE SEQUENCE</scope>
</reference>
<evidence type="ECO:0000259" key="1">
    <source>
        <dbReference type="PROSITE" id="PS50055"/>
    </source>
</evidence>
<dbReference type="Pfam" id="PF00102">
    <property type="entry name" value="Y_phosphatase"/>
    <property type="match status" value="1"/>
</dbReference>
<dbReference type="GO" id="GO:0004725">
    <property type="term" value="F:protein tyrosine phosphatase activity"/>
    <property type="evidence" value="ECO:0007669"/>
    <property type="project" value="InterPro"/>
</dbReference>